<keyword evidence="9 13" id="KW-0378">Hydrolase</keyword>
<feature type="transmembrane region" description="Helical" evidence="10">
    <location>
        <begin position="106"/>
        <end position="126"/>
    </location>
</feature>
<dbReference type="PRINTS" id="PR00864">
    <property type="entry name" value="PREPILNPTASE"/>
</dbReference>
<keyword evidence="7 10" id="KW-0472">Membrane</keyword>
<dbReference type="EMBL" id="JBHSWE010000001">
    <property type="protein sequence ID" value="MFC6669546.1"/>
    <property type="molecule type" value="Genomic_DNA"/>
</dbReference>
<keyword evidence="4" id="KW-0997">Cell inner membrane</keyword>
<evidence type="ECO:0000256" key="10">
    <source>
        <dbReference type="SAM" id="Phobius"/>
    </source>
</evidence>
<evidence type="ECO:0000259" key="12">
    <source>
        <dbReference type="Pfam" id="PF06750"/>
    </source>
</evidence>
<evidence type="ECO:0000256" key="4">
    <source>
        <dbReference type="ARBA" id="ARBA00022519"/>
    </source>
</evidence>
<feature type="transmembrane region" description="Helical" evidence="10">
    <location>
        <begin position="220"/>
        <end position="250"/>
    </location>
</feature>
<keyword evidence="14" id="KW-1185">Reference proteome</keyword>
<comment type="caution">
    <text evidence="13">The sequence shown here is derived from an EMBL/GenBank/DDBJ whole genome shotgun (WGS) entry which is preliminary data.</text>
</comment>
<evidence type="ECO:0000256" key="3">
    <source>
        <dbReference type="ARBA" id="ARBA00022475"/>
    </source>
</evidence>
<protein>
    <recommendedName>
        <fullName evidence="9">Prepilin leader peptidase/N-methyltransferase</fullName>
        <ecNumber evidence="9">2.1.1.-</ecNumber>
        <ecNumber evidence="9">3.4.23.43</ecNumber>
    </recommendedName>
</protein>
<dbReference type="InterPro" id="IPR014032">
    <property type="entry name" value="Peptidase_A24A_bac"/>
</dbReference>
<dbReference type="EC" id="3.4.23.43" evidence="9"/>
<proteinExistence type="inferred from homology"/>
<dbReference type="PANTHER" id="PTHR30487">
    <property type="entry name" value="TYPE 4 PREPILIN-LIKE PROTEINS LEADER PEPTIDE-PROCESSING ENZYME"/>
    <property type="match status" value="1"/>
</dbReference>
<evidence type="ECO:0000313" key="14">
    <source>
        <dbReference type="Proteomes" id="UP001596422"/>
    </source>
</evidence>
<dbReference type="Proteomes" id="UP001596422">
    <property type="component" value="Unassembled WGS sequence"/>
</dbReference>
<gene>
    <name evidence="13" type="ORF">ACFQDL_05125</name>
</gene>
<feature type="transmembrane region" description="Helical" evidence="10">
    <location>
        <begin position="182"/>
        <end position="200"/>
    </location>
</feature>
<dbReference type="RefSeq" id="WP_379908101.1">
    <property type="nucleotide sequence ID" value="NZ_JBHSWE010000001.1"/>
</dbReference>
<name>A0ABW1ZWJ2_9GAMM</name>
<evidence type="ECO:0000256" key="5">
    <source>
        <dbReference type="ARBA" id="ARBA00022692"/>
    </source>
</evidence>
<keyword evidence="9" id="KW-0645">Protease</keyword>
<keyword evidence="3" id="KW-1003">Cell membrane</keyword>
<evidence type="ECO:0000256" key="9">
    <source>
        <dbReference type="RuleBase" id="RU003794"/>
    </source>
</evidence>
<sequence>MHFEFLADTPIAAVALAFVFSLLVGSFLNVVIYRLPLMMEREWQLMASQAQDSATADEEPPPFNLAVPASRCPHCEHRIRWYENIPLISYLALRGRCSNCSASIPLRYPVVELLTGLASALVVWQFGLNEQGLSLMLLSWALLALTFIDLDHQLLPDRITLPLLWLGLILNSFEVFTSLQSALWGAVIGYLSFWSIYWVFKLLTGKEGMGYGDFKLLAALGAWCGALQLPLIILLSSFVGVILALILMLLRRHQAANPCPSAPTSPSPAGSP</sequence>
<dbReference type="EC" id="2.1.1.-" evidence="9"/>
<dbReference type="Pfam" id="PF01478">
    <property type="entry name" value="Peptidase_A24"/>
    <property type="match status" value="1"/>
</dbReference>
<keyword evidence="9" id="KW-0489">Methyltransferase</keyword>
<dbReference type="InterPro" id="IPR000045">
    <property type="entry name" value="Prepilin_IV_endopep_pep"/>
</dbReference>
<comment type="catalytic activity">
    <reaction evidence="9">
        <text>Typically cleaves a -Gly-|-Phe- bond to release an N-terminal, basic peptide of 5-8 residues from type IV prepilin, and then N-methylates the new N-terminal amino group, the methyl donor being S-adenosyl-L-methionine.</text>
        <dbReference type="EC" id="3.4.23.43"/>
    </reaction>
</comment>
<evidence type="ECO:0000256" key="7">
    <source>
        <dbReference type="ARBA" id="ARBA00023136"/>
    </source>
</evidence>
<dbReference type="GO" id="GO:0016787">
    <property type="term" value="F:hydrolase activity"/>
    <property type="evidence" value="ECO:0007669"/>
    <property type="project" value="UniProtKB-KW"/>
</dbReference>
<dbReference type="Pfam" id="PF06750">
    <property type="entry name" value="A24_N_bact"/>
    <property type="match status" value="1"/>
</dbReference>
<evidence type="ECO:0000256" key="2">
    <source>
        <dbReference type="ARBA" id="ARBA00005801"/>
    </source>
</evidence>
<comment type="subcellular location">
    <subcellularLocation>
        <location evidence="1">Cell inner membrane</location>
        <topology evidence="1">Multi-pass membrane protein</topology>
    </subcellularLocation>
    <subcellularLocation>
        <location evidence="9">Cell membrane</location>
        <topology evidence="9">Multi-pass membrane protein</topology>
    </subcellularLocation>
</comment>
<keyword evidence="5 9" id="KW-0812">Transmembrane</keyword>
<dbReference type="InterPro" id="IPR010627">
    <property type="entry name" value="Prepilin_pept_A24_N"/>
</dbReference>
<feature type="transmembrane region" description="Helical" evidence="10">
    <location>
        <begin position="159"/>
        <end position="176"/>
    </location>
</feature>
<dbReference type="InterPro" id="IPR050882">
    <property type="entry name" value="Prepilin_peptidase/N-MTase"/>
</dbReference>
<keyword evidence="6 10" id="KW-1133">Transmembrane helix</keyword>
<evidence type="ECO:0000313" key="13">
    <source>
        <dbReference type="EMBL" id="MFC6669546.1"/>
    </source>
</evidence>
<feature type="domain" description="Prepilin type IV endopeptidase peptidase" evidence="11">
    <location>
        <begin position="136"/>
        <end position="245"/>
    </location>
</feature>
<dbReference type="Gene3D" id="1.20.120.1220">
    <property type="match status" value="1"/>
</dbReference>
<accession>A0ABW1ZWJ2</accession>
<comment type="similarity">
    <text evidence="2 8">Belongs to the peptidase A24 family.</text>
</comment>
<evidence type="ECO:0000256" key="8">
    <source>
        <dbReference type="RuleBase" id="RU003793"/>
    </source>
</evidence>
<feature type="transmembrane region" description="Helical" evidence="10">
    <location>
        <begin position="12"/>
        <end position="33"/>
    </location>
</feature>
<comment type="function">
    <text evidence="9">Plays an essential role in type IV pili and type II pseudopili formation by proteolytically removing the leader sequence from substrate proteins and subsequently monomethylating the alpha-amino group of the newly exposed N-terminal phenylalanine.</text>
</comment>
<evidence type="ECO:0000256" key="1">
    <source>
        <dbReference type="ARBA" id="ARBA00004429"/>
    </source>
</evidence>
<evidence type="ECO:0000259" key="11">
    <source>
        <dbReference type="Pfam" id="PF01478"/>
    </source>
</evidence>
<reference evidence="14" key="1">
    <citation type="journal article" date="2019" name="Int. J. Syst. Evol. Microbiol.">
        <title>The Global Catalogue of Microorganisms (GCM) 10K type strain sequencing project: providing services to taxonomists for standard genome sequencing and annotation.</title>
        <authorList>
            <consortium name="The Broad Institute Genomics Platform"/>
            <consortium name="The Broad Institute Genome Sequencing Center for Infectious Disease"/>
            <person name="Wu L."/>
            <person name="Ma J."/>
        </authorList>
    </citation>
    <scope>NUCLEOTIDE SEQUENCE [LARGE SCALE GENOMIC DNA]</scope>
    <source>
        <strain evidence="14">NBRC 111756</strain>
    </source>
</reference>
<dbReference type="PANTHER" id="PTHR30487:SF0">
    <property type="entry name" value="PREPILIN LEADER PEPTIDASE_N-METHYLTRANSFERASE-RELATED"/>
    <property type="match status" value="1"/>
</dbReference>
<feature type="domain" description="Prepilin peptidase A24 N-terminal" evidence="12">
    <location>
        <begin position="19"/>
        <end position="126"/>
    </location>
</feature>
<keyword evidence="9" id="KW-0808">Transferase</keyword>
<keyword evidence="9" id="KW-0511">Multifunctional enzyme</keyword>
<evidence type="ECO:0000256" key="6">
    <source>
        <dbReference type="ARBA" id="ARBA00022989"/>
    </source>
</evidence>
<organism evidence="13 14">
    <name type="scientific">Marinobacterium aestuariivivens</name>
    <dbReference type="NCBI Taxonomy" id="1698799"/>
    <lineage>
        <taxon>Bacteria</taxon>
        <taxon>Pseudomonadati</taxon>
        <taxon>Pseudomonadota</taxon>
        <taxon>Gammaproteobacteria</taxon>
        <taxon>Oceanospirillales</taxon>
        <taxon>Oceanospirillaceae</taxon>
        <taxon>Marinobacterium</taxon>
    </lineage>
</organism>